<protein>
    <submittedName>
        <fullName evidence="4">Response regulator</fullName>
    </submittedName>
</protein>
<dbReference type="SMART" id="SM00448">
    <property type="entry name" value="REC"/>
    <property type="match status" value="1"/>
</dbReference>
<gene>
    <name evidence="4" type="ORF">O0S08_31865</name>
</gene>
<dbReference type="SUPFAM" id="SSF52172">
    <property type="entry name" value="CheY-like"/>
    <property type="match status" value="1"/>
</dbReference>
<evidence type="ECO:0000256" key="2">
    <source>
        <dbReference type="PROSITE-ProRule" id="PRU00169"/>
    </source>
</evidence>
<evidence type="ECO:0000313" key="4">
    <source>
        <dbReference type="EMBL" id="WAS90809.1"/>
    </source>
</evidence>
<dbReference type="PANTHER" id="PTHR44591">
    <property type="entry name" value="STRESS RESPONSE REGULATOR PROTEIN 1"/>
    <property type="match status" value="1"/>
</dbReference>
<dbReference type="RefSeq" id="WP_269033136.1">
    <property type="nucleotide sequence ID" value="NZ_CP114040.1"/>
</dbReference>
<dbReference type="Proteomes" id="UP001164459">
    <property type="component" value="Chromosome"/>
</dbReference>
<feature type="domain" description="Response regulatory" evidence="3">
    <location>
        <begin position="4"/>
        <end position="119"/>
    </location>
</feature>
<dbReference type="EMBL" id="CP114040">
    <property type="protein sequence ID" value="WAS90809.1"/>
    <property type="molecule type" value="Genomic_DNA"/>
</dbReference>
<dbReference type="InterPro" id="IPR001789">
    <property type="entry name" value="Sig_transdc_resp-reg_receiver"/>
</dbReference>
<organism evidence="4 5">
    <name type="scientific">Nannocystis punicea</name>
    <dbReference type="NCBI Taxonomy" id="2995304"/>
    <lineage>
        <taxon>Bacteria</taxon>
        <taxon>Pseudomonadati</taxon>
        <taxon>Myxococcota</taxon>
        <taxon>Polyangia</taxon>
        <taxon>Nannocystales</taxon>
        <taxon>Nannocystaceae</taxon>
        <taxon>Nannocystis</taxon>
    </lineage>
</organism>
<keyword evidence="1 2" id="KW-0597">Phosphoprotein</keyword>
<dbReference type="PROSITE" id="PS50110">
    <property type="entry name" value="RESPONSE_REGULATORY"/>
    <property type="match status" value="1"/>
</dbReference>
<dbReference type="Gene3D" id="3.40.50.2300">
    <property type="match status" value="1"/>
</dbReference>
<dbReference type="InterPro" id="IPR050595">
    <property type="entry name" value="Bact_response_regulator"/>
</dbReference>
<sequence length="125" mass="13550">MTGDILVVDDDESIREVMEMILADKGYRVRVAADGAEALQQLRDGAAPDVILLDLMMPGMDGWTFHDALIHDPTLARIPVVAMSGDGRIQHKAASMGVTTHLAKPIDLDDLLRLVARFTESPAAD</sequence>
<dbReference type="PANTHER" id="PTHR44591:SF3">
    <property type="entry name" value="RESPONSE REGULATORY DOMAIN-CONTAINING PROTEIN"/>
    <property type="match status" value="1"/>
</dbReference>
<evidence type="ECO:0000259" key="3">
    <source>
        <dbReference type="PROSITE" id="PS50110"/>
    </source>
</evidence>
<evidence type="ECO:0000256" key="1">
    <source>
        <dbReference type="ARBA" id="ARBA00022553"/>
    </source>
</evidence>
<evidence type="ECO:0000313" key="5">
    <source>
        <dbReference type="Proteomes" id="UP001164459"/>
    </source>
</evidence>
<dbReference type="Pfam" id="PF00072">
    <property type="entry name" value="Response_reg"/>
    <property type="match status" value="1"/>
</dbReference>
<proteinExistence type="predicted"/>
<dbReference type="InterPro" id="IPR011006">
    <property type="entry name" value="CheY-like_superfamily"/>
</dbReference>
<keyword evidence="5" id="KW-1185">Reference proteome</keyword>
<reference evidence="4" key="1">
    <citation type="submission" date="2022-11" db="EMBL/GenBank/DDBJ databases">
        <title>Minimal conservation of predation-associated metabolite biosynthetic gene clusters underscores biosynthetic potential of Myxococcota including descriptions for ten novel species: Archangium lansinium sp. nov., Myxococcus landrumus sp. nov., Nannocystis bai.</title>
        <authorList>
            <person name="Ahearne A."/>
            <person name="Stevens C."/>
            <person name="Dowd S."/>
        </authorList>
    </citation>
    <scope>NUCLEOTIDE SEQUENCE</scope>
    <source>
        <strain evidence="4">Fl3</strain>
    </source>
</reference>
<feature type="modified residue" description="4-aspartylphosphate" evidence="2">
    <location>
        <position position="54"/>
    </location>
</feature>
<accession>A0ABY7GV14</accession>
<name>A0ABY7GV14_9BACT</name>